<evidence type="ECO:0000313" key="4">
    <source>
        <dbReference type="Proteomes" id="UP001305414"/>
    </source>
</evidence>
<dbReference type="Proteomes" id="UP001305414">
    <property type="component" value="Unassembled WGS sequence"/>
</dbReference>
<keyword evidence="4" id="KW-1185">Reference proteome</keyword>
<gene>
    <name evidence="3" type="ORF">RRF57_007662</name>
</gene>
<organism evidence="3 4">
    <name type="scientific">Xylaria bambusicola</name>
    <dbReference type="NCBI Taxonomy" id="326684"/>
    <lineage>
        <taxon>Eukaryota</taxon>
        <taxon>Fungi</taxon>
        <taxon>Dikarya</taxon>
        <taxon>Ascomycota</taxon>
        <taxon>Pezizomycotina</taxon>
        <taxon>Sordariomycetes</taxon>
        <taxon>Xylariomycetidae</taxon>
        <taxon>Xylariales</taxon>
        <taxon>Xylariaceae</taxon>
        <taxon>Xylaria</taxon>
    </lineage>
</organism>
<keyword evidence="2" id="KW-0812">Transmembrane</keyword>
<proteinExistence type="predicted"/>
<comment type="caution">
    <text evidence="3">The sequence shown here is derived from an EMBL/GenBank/DDBJ whole genome shotgun (WGS) entry which is preliminary data.</text>
</comment>
<keyword evidence="2" id="KW-1133">Transmembrane helix</keyword>
<name>A0AAN7UN42_9PEZI</name>
<evidence type="ECO:0000256" key="1">
    <source>
        <dbReference type="SAM" id="MobiDB-lite"/>
    </source>
</evidence>
<protein>
    <submittedName>
        <fullName evidence="3">Uncharacterized protein</fullName>
    </submittedName>
</protein>
<evidence type="ECO:0000256" key="2">
    <source>
        <dbReference type="SAM" id="Phobius"/>
    </source>
</evidence>
<dbReference type="AlphaFoldDB" id="A0AAN7UN42"/>
<feature type="transmembrane region" description="Helical" evidence="2">
    <location>
        <begin position="12"/>
        <end position="34"/>
    </location>
</feature>
<keyword evidence="2" id="KW-0472">Membrane</keyword>
<feature type="region of interest" description="Disordered" evidence="1">
    <location>
        <begin position="66"/>
        <end position="85"/>
    </location>
</feature>
<dbReference type="EMBL" id="JAWHQM010000022">
    <property type="protein sequence ID" value="KAK5631947.1"/>
    <property type="molecule type" value="Genomic_DNA"/>
</dbReference>
<accession>A0AAN7UN42</accession>
<evidence type="ECO:0000313" key="3">
    <source>
        <dbReference type="EMBL" id="KAK5631947.1"/>
    </source>
</evidence>
<reference evidence="3 4" key="1">
    <citation type="submission" date="2023-10" db="EMBL/GenBank/DDBJ databases">
        <title>Draft genome sequence of Xylaria bambusicola isolate GMP-LS, the root and basal stem rot pathogen of sugarcane in Indonesia.</title>
        <authorList>
            <person name="Selvaraj P."/>
            <person name="Muralishankar V."/>
            <person name="Muruganantham S."/>
            <person name="Sp S."/>
            <person name="Haryani S."/>
            <person name="Lau K.J.X."/>
            <person name="Naqvi N.I."/>
        </authorList>
    </citation>
    <scope>NUCLEOTIDE SEQUENCE [LARGE SCALE GENOMIC DNA]</scope>
    <source>
        <strain evidence="3">GMP-LS</strain>
    </source>
</reference>
<sequence>MSLLDRLDWKLSVFFALAIKLLALLPTPLLLRFFSAALLSEFCRPGGLPFPLRFSPLAAWSGSFGAPSGDEDVLESSEGPSDLEMGSVAAGVSDLAPEELELPPNILFSRPP</sequence>